<dbReference type="Proteomes" id="UP000325743">
    <property type="component" value="Chromosome 1"/>
</dbReference>
<comment type="similarity">
    <text evidence="2 8">Belongs to the extradiol ring-cleavage dioxygenase family.</text>
</comment>
<evidence type="ECO:0000259" key="10">
    <source>
        <dbReference type="PROSITE" id="PS51819"/>
    </source>
</evidence>
<dbReference type="InterPro" id="IPR050383">
    <property type="entry name" value="GlyoxalaseI/FosfomycinResist"/>
</dbReference>
<evidence type="ECO:0000256" key="6">
    <source>
        <dbReference type="ARBA" id="ARBA00023002"/>
    </source>
</evidence>
<evidence type="ECO:0000256" key="8">
    <source>
        <dbReference type="RuleBase" id="RU000683"/>
    </source>
</evidence>
<dbReference type="InterPro" id="IPR029068">
    <property type="entry name" value="Glyas_Bleomycin-R_OHBP_Dase"/>
</dbReference>
<dbReference type="SUPFAM" id="SSF54593">
    <property type="entry name" value="Glyoxalase/Bleomycin resistance protein/Dihydroxybiphenyl dioxygenase"/>
    <property type="match status" value="1"/>
</dbReference>
<dbReference type="InterPro" id="IPR037523">
    <property type="entry name" value="VOC_core"/>
</dbReference>
<evidence type="ECO:0000256" key="7">
    <source>
        <dbReference type="ARBA" id="ARBA00023004"/>
    </source>
</evidence>
<feature type="domain" description="VOC" evidence="10">
    <location>
        <begin position="5"/>
        <end position="137"/>
    </location>
</feature>
<dbReference type="PROSITE" id="PS00082">
    <property type="entry name" value="EXTRADIOL_DIOXYGENAS"/>
    <property type="match status" value="1"/>
</dbReference>
<dbReference type="PROSITE" id="PS51819">
    <property type="entry name" value="VOC"/>
    <property type="match status" value="1"/>
</dbReference>
<dbReference type="Gene3D" id="3.10.180.10">
    <property type="entry name" value="2,3-Dihydroxybiphenyl 1,2-Dioxygenase, domain 1"/>
    <property type="match status" value="1"/>
</dbReference>
<dbReference type="PANTHER" id="PTHR21366">
    <property type="entry name" value="GLYOXALASE FAMILY PROTEIN"/>
    <property type="match status" value="1"/>
</dbReference>
<evidence type="ECO:0000256" key="9">
    <source>
        <dbReference type="SAM" id="MobiDB-lite"/>
    </source>
</evidence>
<keyword evidence="4 8" id="KW-0058">Aromatic hydrocarbons catabolism</keyword>
<protein>
    <submittedName>
        <fullName evidence="11">VOC family protein</fullName>
    </submittedName>
</protein>
<gene>
    <name evidence="11" type="ORF">D2917_04120</name>
</gene>
<evidence type="ECO:0000256" key="5">
    <source>
        <dbReference type="ARBA" id="ARBA00022964"/>
    </source>
</evidence>
<feature type="region of interest" description="Disordered" evidence="9">
    <location>
        <begin position="169"/>
        <end position="191"/>
    </location>
</feature>
<dbReference type="PANTHER" id="PTHR21366:SF30">
    <property type="entry name" value="BLL2330 PROTEIN"/>
    <property type="match status" value="1"/>
</dbReference>
<keyword evidence="3" id="KW-0479">Metal-binding</keyword>
<dbReference type="GO" id="GO:0008198">
    <property type="term" value="F:ferrous iron binding"/>
    <property type="evidence" value="ECO:0007669"/>
    <property type="project" value="InterPro"/>
</dbReference>
<evidence type="ECO:0000313" key="11">
    <source>
        <dbReference type="EMBL" id="QEZ43499.1"/>
    </source>
</evidence>
<dbReference type="AlphaFoldDB" id="A0A5P3VF08"/>
<evidence type="ECO:0000256" key="1">
    <source>
        <dbReference type="ARBA" id="ARBA00001954"/>
    </source>
</evidence>
<evidence type="ECO:0000313" key="12">
    <source>
        <dbReference type="Proteomes" id="UP000325743"/>
    </source>
</evidence>
<sequence length="191" mass="21578">MPIQRFSHVAYRCVDARKTVDFYTQLLGLEYAFGVAENYVPSTGRFDPHIHVFLRVSPGSYLAFFELSEAAEMGFDPNTPDWVQHIALQVPSVEEVRRFKETLEGAGIAVIGVTDHGIFKSIYFRDPSGHRVEITCESLSEEMSEQLRSRSQALLEEWSRTRRAPDIGIHRSGELGIPDCTRQTSNQGSRA</sequence>
<organism evidence="11 12">
    <name type="scientific">Cupriavidus oxalaticus</name>
    <dbReference type="NCBI Taxonomy" id="96344"/>
    <lineage>
        <taxon>Bacteria</taxon>
        <taxon>Pseudomonadati</taxon>
        <taxon>Pseudomonadota</taxon>
        <taxon>Betaproteobacteria</taxon>
        <taxon>Burkholderiales</taxon>
        <taxon>Burkholderiaceae</taxon>
        <taxon>Cupriavidus</taxon>
    </lineage>
</organism>
<keyword evidence="6 8" id="KW-0560">Oxidoreductase</keyword>
<name>A0A5P3VF08_9BURK</name>
<dbReference type="InterPro" id="IPR000486">
    <property type="entry name" value="Xdiol_ring_cleave_dOase_1/2"/>
</dbReference>
<dbReference type="EMBL" id="CP032518">
    <property type="protein sequence ID" value="QEZ43499.1"/>
    <property type="molecule type" value="Genomic_DNA"/>
</dbReference>
<evidence type="ECO:0000256" key="2">
    <source>
        <dbReference type="ARBA" id="ARBA00008784"/>
    </source>
</evidence>
<dbReference type="CDD" id="cd06587">
    <property type="entry name" value="VOC"/>
    <property type="match status" value="1"/>
</dbReference>
<comment type="cofactor">
    <cofactor evidence="1 8">
        <name>Fe(2+)</name>
        <dbReference type="ChEBI" id="CHEBI:29033"/>
    </cofactor>
</comment>
<dbReference type="InterPro" id="IPR004360">
    <property type="entry name" value="Glyas_Fos-R_dOase_dom"/>
</dbReference>
<dbReference type="Pfam" id="PF00903">
    <property type="entry name" value="Glyoxalase"/>
    <property type="match status" value="1"/>
</dbReference>
<evidence type="ECO:0000256" key="4">
    <source>
        <dbReference type="ARBA" id="ARBA00022797"/>
    </source>
</evidence>
<feature type="compositionally biased region" description="Polar residues" evidence="9">
    <location>
        <begin position="181"/>
        <end position="191"/>
    </location>
</feature>
<accession>A0A5P3VF08</accession>
<keyword evidence="7 8" id="KW-0408">Iron</keyword>
<keyword evidence="5 8" id="KW-0223">Dioxygenase</keyword>
<dbReference type="GO" id="GO:0051213">
    <property type="term" value="F:dioxygenase activity"/>
    <property type="evidence" value="ECO:0007669"/>
    <property type="project" value="UniProtKB-KW"/>
</dbReference>
<proteinExistence type="inferred from homology"/>
<evidence type="ECO:0000256" key="3">
    <source>
        <dbReference type="ARBA" id="ARBA00022723"/>
    </source>
</evidence>
<dbReference type="RefSeq" id="WP_151069660.1">
    <property type="nucleotide sequence ID" value="NZ_CP032518.1"/>
</dbReference>
<reference evidence="11 12" key="1">
    <citation type="submission" date="2018-09" db="EMBL/GenBank/DDBJ databases">
        <title>Complete genome sequence of Cupriavidus oxalaticus T2, a bacterium capable of phenol tolerance and degradation.</title>
        <authorList>
            <person name="Yan J."/>
        </authorList>
    </citation>
    <scope>NUCLEOTIDE SEQUENCE [LARGE SCALE GENOMIC DNA]</scope>
    <source>
        <strain evidence="11 12">T2</strain>
    </source>
</reference>